<gene>
    <name evidence="3" type="ORF">NQ317_002981</name>
</gene>
<comment type="similarity">
    <text evidence="1">Belongs to the histone H3 family.</text>
</comment>
<evidence type="ECO:0000256" key="1">
    <source>
        <dbReference type="ARBA" id="ARBA00010343"/>
    </source>
</evidence>
<dbReference type="Proteomes" id="UP001162164">
    <property type="component" value="Unassembled WGS sequence"/>
</dbReference>
<dbReference type="Gene3D" id="1.10.20.10">
    <property type="entry name" value="Histone, subunit A"/>
    <property type="match status" value="1"/>
</dbReference>
<proteinExistence type="inferred from homology"/>
<dbReference type="Pfam" id="PF00125">
    <property type="entry name" value="Histone"/>
    <property type="match status" value="1"/>
</dbReference>
<dbReference type="InterPro" id="IPR000164">
    <property type="entry name" value="Histone_H3/CENP-A"/>
</dbReference>
<protein>
    <recommendedName>
        <fullName evidence="2">Core Histone H2A/H2B/H3 domain-containing protein</fullName>
    </recommendedName>
</protein>
<accession>A0ABQ9J7Z6</accession>
<dbReference type="InterPro" id="IPR007125">
    <property type="entry name" value="H2A/H2B/H3"/>
</dbReference>
<keyword evidence="4" id="KW-1185">Reference proteome</keyword>
<sequence length="93" mass="10646">MVKRKSMPVKAPGIPIKNEGKHKREYTKWGNKDFKVSVSTLRDIKKLQTSTKLCIPEVGFCRLIREILMECGSSEHRVQVEALLALQEASEIY</sequence>
<evidence type="ECO:0000313" key="3">
    <source>
        <dbReference type="EMBL" id="KAJ8973778.1"/>
    </source>
</evidence>
<evidence type="ECO:0000259" key="2">
    <source>
        <dbReference type="Pfam" id="PF00125"/>
    </source>
</evidence>
<dbReference type="PANTHER" id="PTHR11426">
    <property type="entry name" value="HISTONE H3"/>
    <property type="match status" value="1"/>
</dbReference>
<name>A0ABQ9J7Z6_9CUCU</name>
<feature type="domain" description="Core Histone H2A/H2B/H3" evidence="2">
    <location>
        <begin position="39"/>
        <end position="93"/>
    </location>
</feature>
<comment type="caution">
    <text evidence="3">The sequence shown here is derived from an EMBL/GenBank/DDBJ whole genome shotgun (WGS) entry which is preliminary data.</text>
</comment>
<organism evidence="3 4">
    <name type="scientific">Molorchus minor</name>
    <dbReference type="NCBI Taxonomy" id="1323400"/>
    <lineage>
        <taxon>Eukaryota</taxon>
        <taxon>Metazoa</taxon>
        <taxon>Ecdysozoa</taxon>
        <taxon>Arthropoda</taxon>
        <taxon>Hexapoda</taxon>
        <taxon>Insecta</taxon>
        <taxon>Pterygota</taxon>
        <taxon>Neoptera</taxon>
        <taxon>Endopterygota</taxon>
        <taxon>Coleoptera</taxon>
        <taxon>Polyphaga</taxon>
        <taxon>Cucujiformia</taxon>
        <taxon>Chrysomeloidea</taxon>
        <taxon>Cerambycidae</taxon>
        <taxon>Lamiinae</taxon>
        <taxon>Monochamini</taxon>
        <taxon>Molorchus</taxon>
    </lineage>
</organism>
<dbReference type="InterPro" id="IPR009072">
    <property type="entry name" value="Histone-fold"/>
</dbReference>
<reference evidence="3" key="1">
    <citation type="journal article" date="2023" name="Insect Mol. Biol.">
        <title>Genome sequencing provides insights into the evolution of gene families encoding plant cell wall-degrading enzymes in longhorned beetles.</title>
        <authorList>
            <person name="Shin N.R."/>
            <person name="Okamura Y."/>
            <person name="Kirsch R."/>
            <person name="Pauchet Y."/>
        </authorList>
    </citation>
    <scope>NUCLEOTIDE SEQUENCE</scope>
    <source>
        <strain evidence="3">MMC_N1</strain>
    </source>
</reference>
<dbReference type="SUPFAM" id="SSF47113">
    <property type="entry name" value="Histone-fold"/>
    <property type="match status" value="1"/>
</dbReference>
<dbReference type="EMBL" id="JAPWTJ010001117">
    <property type="protein sequence ID" value="KAJ8973778.1"/>
    <property type="molecule type" value="Genomic_DNA"/>
</dbReference>
<evidence type="ECO:0000313" key="4">
    <source>
        <dbReference type="Proteomes" id="UP001162164"/>
    </source>
</evidence>